<dbReference type="Pfam" id="PF13385">
    <property type="entry name" value="Laminin_G_3"/>
    <property type="match status" value="1"/>
</dbReference>
<dbReference type="STRING" id="555512.SAMN04487993_100373"/>
<dbReference type="RefSeq" id="WP_165616724.1">
    <property type="nucleotide sequence ID" value="NZ_FNEJ01000003.1"/>
</dbReference>
<dbReference type="AlphaFoldDB" id="A0A1G8JHR6"/>
<dbReference type="GO" id="GO:0030246">
    <property type="term" value="F:carbohydrate binding"/>
    <property type="evidence" value="ECO:0007669"/>
    <property type="project" value="UniProtKB-KW"/>
</dbReference>
<proteinExistence type="predicted"/>
<protein>
    <submittedName>
        <fullName evidence="1">Concanavalin A-like lectin/glucanases superfamily protein</fullName>
    </submittedName>
</protein>
<gene>
    <name evidence="1" type="ORF">SAMN04487993_100373</name>
</gene>
<organism evidence="1 2">
    <name type="scientific">Salipiger marinus</name>
    <dbReference type="NCBI Taxonomy" id="555512"/>
    <lineage>
        <taxon>Bacteria</taxon>
        <taxon>Pseudomonadati</taxon>
        <taxon>Pseudomonadota</taxon>
        <taxon>Alphaproteobacteria</taxon>
        <taxon>Rhodobacterales</taxon>
        <taxon>Roseobacteraceae</taxon>
        <taxon>Salipiger</taxon>
    </lineage>
</organism>
<name>A0A1G8JHR6_9RHOB</name>
<evidence type="ECO:0000313" key="2">
    <source>
        <dbReference type="Proteomes" id="UP000199093"/>
    </source>
</evidence>
<dbReference type="Gene3D" id="2.60.120.200">
    <property type="match status" value="1"/>
</dbReference>
<dbReference type="EMBL" id="FNEJ01000003">
    <property type="protein sequence ID" value="SDI30755.1"/>
    <property type="molecule type" value="Genomic_DNA"/>
</dbReference>
<accession>A0A1G8JHR6</accession>
<sequence>MSGIRLDTLFTDTSLPVGESLAAGLLASENLVHWFQADAAHVDLTGDTIDSWTDRAGSGRVLTPRGGGATLADAALGSFPAALFDDANGDTYGMSGANLPWTGAWTIAVVARLDDLTSALRMLVGAGSGQTFYLGRIGTETLRLRCGGTNNTDIAFTGFGDWFSVLASYDGTSVTRIAVNGGAAVAGTGSDPTVSSATVLGDTPGSGLWSGHISDLMIWDTDLLASAAAAERARVDAFFASAYGIG</sequence>
<keyword evidence="1" id="KW-0430">Lectin</keyword>
<reference evidence="1 2" key="1">
    <citation type="submission" date="2016-10" db="EMBL/GenBank/DDBJ databases">
        <authorList>
            <person name="de Groot N.N."/>
        </authorList>
    </citation>
    <scope>NUCLEOTIDE SEQUENCE [LARGE SCALE GENOMIC DNA]</scope>
    <source>
        <strain evidence="1 2">DSM 26424</strain>
    </source>
</reference>
<dbReference type="Proteomes" id="UP000199093">
    <property type="component" value="Unassembled WGS sequence"/>
</dbReference>
<evidence type="ECO:0000313" key="1">
    <source>
        <dbReference type="EMBL" id="SDI30755.1"/>
    </source>
</evidence>
<keyword evidence="2" id="KW-1185">Reference proteome</keyword>
<dbReference type="SUPFAM" id="SSF49899">
    <property type="entry name" value="Concanavalin A-like lectins/glucanases"/>
    <property type="match status" value="1"/>
</dbReference>
<dbReference type="InterPro" id="IPR013320">
    <property type="entry name" value="ConA-like_dom_sf"/>
</dbReference>